<reference evidence="1 2" key="1">
    <citation type="submission" date="2007-04" db="EMBL/GenBank/DDBJ databases">
        <authorList>
            <person name="Fulton L."/>
            <person name="Clifton S."/>
            <person name="Fulton B."/>
            <person name="Xu J."/>
            <person name="Minx P."/>
            <person name="Pepin K.H."/>
            <person name="Johnson M."/>
            <person name="Thiruvilangam P."/>
            <person name="Bhonagiri V."/>
            <person name="Nash W.E."/>
            <person name="Mardis E.R."/>
            <person name="Wilson R.K."/>
        </authorList>
    </citation>
    <scope>NUCLEOTIDE SEQUENCE [LARGE SCALE GENOMIC DNA]</scope>
    <source>
        <strain evidence="1 2">ATCC 29799</strain>
    </source>
</reference>
<dbReference type="STRING" id="411467.BACCAP_03379"/>
<name>A6NYS8_9FIRM</name>
<organism evidence="1 2">
    <name type="scientific">Pseudoflavonifractor capillosus ATCC 29799</name>
    <dbReference type="NCBI Taxonomy" id="411467"/>
    <lineage>
        <taxon>Bacteria</taxon>
        <taxon>Bacillati</taxon>
        <taxon>Bacillota</taxon>
        <taxon>Clostridia</taxon>
        <taxon>Eubacteriales</taxon>
        <taxon>Oscillospiraceae</taxon>
        <taxon>Pseudoflavonifractor</taxon>
    </lineage>
</organism>
<proteinExistence type="predicted"/>
<dbReference type="Proteomes" id="UP000003639">
    <property type="component" value="Unassembled WGS sequence"/>
</dbReference>
<dbReference type="EMBL" id="AAXG02000032">
    <property type="protein sequence ID" value="EDM98577.1"/>
    <property type="molecule type" value="Genomic_DNA"/>
</dbReference>
<evidence type="ECO:0000313" key="2">
    <source>
        <dbReference type="Proteomes" id="UP000003639"/>
    </source>
</evidence>
<protein>
    <submittedName>
        <fullName evidence="1">Uncharacterized protein</fullName>
    </submittedName>
</protein>
<keyword evidence="2" id="KW-1185">Reference proteome</keyword>
<reference evidence="1 2" key="2">
    <citation type="submission" date="2007-06" db="EMBL/GenBank/DDBJ databases">
        <title>Draft genome sequence of Pseudoflavonifractor capillosus ATCC 29799.</title>
        <authorList>
            <person name="Sudarsanam P."/>
            <person name="Ley R."/>
            <person name="Guruge J."/>
            <person name="Turnbaugh P.J."/>
            <person name="Mahowald M."/>
            <person name="Liep D."/>
            <person name="Gordon J."/>
        </authorList>
    </citation>
    <scope>NUCLEOTIDE SEQUENCE [LARGE SCALE GENOMIC DNA]</scope>
    <source>
        <strain evidence="1 2">ATCC 29799</strain>
    </source>
</reference>
<sequence>MGISQPAASLFYLGYLRDSLYFSTQRNTIDMSEVQI</sequence>
<accession>A6NYS8</accession>
<evidence type="ECO:0000313" key="1">
    <source>
        <dbReference type="EMBL" id="EDM98577.1"/>
    </source>
</evidence>
<dbReference type="AlphaFoldDB" id="A6NYS8"/>
<comment type="caution">
    <text evidence="1">The sequence shown here is derived from an EMBL/GenBank/DDBJ whole genome shotgun (WGS) entry which is preliminary data.</text>
</comment>
<gene>
    <name evidence="1" type="ORF">BACCAP_03379</name>
</gene>